<evidence type="ECO:0000256" key="7">
    <source>
        <dbReference type="PIRSR" id="PIRSR000099-1"/>
    </source>
</evidence>
<dbReference type="GO" id="GO:0051287">
    <property type="term" value="F:NAD binding"/>
    <property type="evidence" value="ECO:0007669"/>
    <property type="project" value="InterPro"/>
</dbReference>
<dbReference type="GO" id="GO:0004399">
    <property type="term" value="F:histidinol dehydrogenase activity"/>
    <property type="evidence" value="ECO:0007669"/>
    <property type="project" value="UniProtKB-UniRule"/>
</dbReference>
<dbReference type="FunFam" id="3.40.50.1980:FF:000001">
    <property type="entry name" value="Histidinol dehydrogenase"/>
    <property type="match status" value="1"/>
</dbReference>
<evidence type="ECO:0000256" key="6">
    <source>
        <dbReference type="PIRNR" id="PIRNR000099"/>
    </source>
</evidence>
<dbReference type="PANTHER" id="PTHR21256:SF2">
    <property type="entry name" value="HISTIDINE BIOSYNTHESIS TRIFUNCTIONAL PROTEIN"/>
    <property type="match status" value="1"/>
</dbReference>
<comment type="pathway">
    <text evidence="5">Amino-acid biosynthesis; L-histidine biosynthesis; L-histidine from 5-phospho-alpha-D-ribose 1-diphosphate: step 9/9.</text>
</comment>
<dbReference type="PROSITE" id="PS00611">
    <property type="entry name" value="HISOL_DEHYDROGENASE"/>
    <property type="match status" value="1"/>
</dbReference>
<feature type="binding site" evidence="5 9">
    <location>
        <position position="264"/>
    </location>
    <ligand>
        <name>Zn(2+)</name>
        <dbReference type="ChEBI" id="CHEBI:29105"/>
    </ligand>
</feature>
<feature type="binding site" evidence="5 8">
    <location>
        <position position="420"/>
    </location>
    <ligand>
        <name>substrate</name>
    </ligand>
</feature>
<feature type="binding site" evidence="5 9">
    <location>
        <position position="366"/>
    </location>
    <ligand>
        <name>Zn(2+)</name>
        <dbReference type="ChEBI" id="CHEBI:29105"/>
    </ligand>
</feature>
<evidence type="ECO:0000256" key="9">
    <source>
        <dbReference type="PIRSR" id="PIRSR000099-4"/>
    </source>
</evidence>
<dbReference type="UniPathway" id="UPA00031">
    <property type="reaction ID" value="UER00014"/>
</dbReference>
<keyword evidence="5" id="KW-0028">Amino-acid biosynthesis</keyword>
<comment type="similarity">
    <text evidence="1 5 6 10">Belongs to the histidinol dehydrogenase family.</text>
</comment>
<keyword evidence="5" id="KW-0520">NAD</keyword>
<comment type="cofactor">
    <cofactor evidence="5 9">
        <name>Zn(2+)</name>
        <dbReference type="ChEBI" id="CHEBI:29105"/>
    </cofactor>
    <text evidence="5 9">Binds 1 zinc ion per subunit.</text>
</comment>
<dbReference type="EC" id="1.1.1.23" evidence="5"/>
<dbReference type="Proteomes" id="UP000190027">
    <property type="component" value="Unassembled WGS sequence"/>
</dbReference>
<dbReference type="InterPro" id="IPR012131">
    <property type="entry name" value="Hstdl_DH"/>
</dbReference>
<protein>
    <recommendedName>
        <fullName evidence="5">Histidinol dehydrogenase</fullName>
        <shortName evidence="5">HDH</shortName>
        <ecNumber evidence="5">1.1.1.23</ecNumber>
    </recommendedName>
</protein>
<sequence length="445" mass="48110">MPCPIFSYDGENDWFSLKQRLSGRKNPDSVVQDRVRAILDNVQSNQDQALVEYTQKFDCPDFCAEQLRVPQSAIEAAPSEIPPEDLRILKESIANVQAFHERQRENSWWTTQEDGTVLGQMVLPVGRVGLYVPGGQGGSTPLISSIIMNAVPARVAGVDQIIMTSPPRKDGTLNPYLLATAALLEIKDVFAVGSAWAIGALAFGTPSIPACDFIAGPGNIYVATAKALLVGEVGIDMVAGPSEIAIIADDSANPAWIAADLLSQAEHDPLAAALLVTTDKQLPNRVTQKLERQTASLPRGEIAAKSLAEWGGIIVTPDMDTAVKLTNRIAPEHLELCVSDPWPLLGKIRNAGAVFMGHHCPEPVGDYFAGPNHVLPTLGTARFSSALSVQNFYKKTSVIAASKQYVREHGSKIARFARLEALEAHARSVEIRNNDDEEVNDATRH</sequence>
<gene>
    <name evidence="5" type="primary">hisD</name>
    <name evidence="11" type="ORF">SAMN02745704_01041</name>
</gene>
<keyword evidence="2 5" id="KW-0479">Metal-binding</keyword>
<dbReference type="InterPro" id="IPR016161">
    <property type="entry name" value="Ald_DH/histidinol_DH"/>
</dbReference>
<feature type="binding site" evidence="5 8">
    <location>
        <position position="425"/>
    </location>
    <ligand>
        <name>substrate</name>
    </ligand>
</feature>
<comment type="catalytic activity">
    <reaction evidence="5">
        <text>L-histidinol + 2 NAD(+) + H2O = L-histidine + 2 NADH + 3 H(+)</text>
        <dbReference type="Rhea" id="RHEA:20641"/>
        <dbReference type="ChEBI" id="CHEBI:15377"/>
        <dbReference type="ChEBI" id="CHEBI:15378"/>
        <dbReference type="ChEBI" id="CHEBI:57540"/>
        <dbReference type="ChEBI" id="CHEBI:57595"/>
        <dbReference type="ChEBI" id="CHEBI:57699"/>
        <dbReference type="ChEBI" id="CHEBI:57945"/>
        <dbReference type="EC" id="1.1.1.23"/>
    </reaction>
</comment>
<dbReference type="PRINTS" id="PR00083">
    <property type="entry name" value="HOLDHDRGNASE"/>
</dbReference>
<dbReference type="PANTHER" id="PTHR21256">
    <property type="entry name" value="HISTIDINOL DEHYDROGENASE HDH"/>
    <property type="match status" value="1"/>
</dbReference>
<dbReference type="GO" id="GO:0000105">
    <property type="term" value="P:L-histidine biosynthetic process"/>
    <property type="evidence" value="ECO:0007669"/>
    <property type="project" value="UniProtKB-UniRule"/>
</dbReference>
<accession>A0A1T4WMF3</accession>
<evidence type="ECO:0000256" key="10">
    <source>
        <dbReference type="RuleBase" id="RU004175"/>
    </source>
</evidence>
<keyword evidence="12" id="KW-1185">Reference proteome</keyword>
<dbReference type="SUPFAM" id="SSF53720">
    <property type="entry name" value="ALDH-like"/>
    <property type="match status" value="1"/>
</dbReference>
<feature type="binding site" evidence="5 9">
    <location>
        <position position="425"/>
    </location>
    <ligand>
        <name>Zn(2+)</name>
        <dbReference type="ChEBI" id="CHEBI:29105"/>
    </ligand>
</feature>
<feature type="binding site" evidence="5 8">
    <location>
        <position position="366"/>
    </location>
    <ligand>
        <name>substrate</name>
    </ligand>
</feature>
<evidence type="ECO:0000256" key="8">
    <source>
        <dbReference type="PIRSR" id="PIRSR000099-3"/>
    </source>
</evidence>
<feature type="binding site" evidence="5 9">
    <location>
        <position position="267"/>
    </location>
    <ligand>
        <name>Zn(2+)</name>
        <dbReference type="ChEBI" id="CHEBI:29105"/>
    </ligand>
</feature>
<keyword evidence="5" id="KW-0368">Histidine biosynthesis</keyword>
<dbReference type="Gene3D" id="1.20.5.1300">
    <property type="match status" value="1"/>
</dbReference>
<evidence type="ECO:0000256" key="5">
    <source>
        <dbReference type="HAMAP-Rule" id="MF_01024"/>
    </source>
</evidence>
<keyword evidence="4 5" id="KW-0560">Oxidoreductase</keyword>
<evidence type="ECO:0000313" key="11">
    <source>
        <dbReference type="EMBL" id="SKA77791.1"/>
    </source>
</evidence>
<evidence type="ECO:0000256" key="1">
    <source>
        <dbReference type="ARBA" id="ARBA00010178"/>
    </source>
</evidence>
<dbReference type="EMBL" id="FUYC01000003">
    <property type="protein sequence ID" value="SKA77791.1"/>
    <property type="molecule type" value="Genomic_DNA"/>
</dbReference>
<evidence type="ECO:0000256" key="4">
    <source>
        <dbReference type="ARBA" id="ARBA00023002"/>
    </source>
</evidence>
<dbReference type="OrthoDB" id="9805269at2"/>
<dbReference type="AlphaFoldDB" id="A0A1T4WMF3"/>
<dbReference type="HAMAP" id="MF_01024">
    <property type="entry name" value="HisD"/>
    <property type="match status" value="1"/>
</dbReference>
<dbReference type="InterPro" id="IPR001692">
    <property type="entry name" value="Histidinol_DH_CS"/>
</dbReference>
<feature type="active site" description="Proton acceptor" evidence="5 7">
    <location>
        <position position="333"/>
    </location>
</feature>
<dbReference type="GO" id="GO:0008270">
    <property type="term" value="F:zinc ion binding"/>
    <property type="evidence" value="ECO:0007669"/>
    <property type="project" value="UniProtKB-UniRule"/>
</dbReference>
<evidence type="ECO:0000256" key="3">
    <source>
        <dbReference type="ARBA" id="ARBA00022833"/>
    </source>
</evidence>
<evidence type="ECO:0000256" key="2">
    <source>
        <dbReference type="ARBA" id="ARBA00022723"/>
    </source>
</evidence>
<keyword evidence="3 5" id="KW-0862">Zinc</keyword>
<feature type="binding site" evidence="5 8">
    <location>
        <position position="264"/>
    </location>
    <ligand>
        <name>substrate</name>
    </ligand>
</feature>
<dbReference type="Pfam" id="PF00815">
    <property type="entry name" value="Histidinol_dh"/>
    <property type="match status" value="1"/>
</dbReference>
<dbReference type="STRING" id="1121449.SAMN02745704_01041"/>
<comment type="caution">
    <text evidence="5">Lacks conserved residue(s) required for the propagation of feature annotation.</text>
</comment>
<feature type="binding site" evidence="5 8">
    <location>
        <position position="333"/>
    </location>
    <ligand>
        <name>substrate</name>
    </ligand>
</feature>
<proteinExistence type="inferred from homology"/>
<dbReference type="PIRSF" id="PIRSF000099">
    <property type="entry name" value="Histidinol_dh"/>
    <property type="match status" value="1"/>
</dbReference>
<feature type="active site" description="Proton acceptor" evidence="5 7">
    <location>
        <position position="332"/>
    </location>
</feature>
<dbReference type="CDD" id="cd06572">
    <property type="entry name" value="Histidinol_dh"/>
    <property type="match status" value="1"/>
</dbReference>
<dbReference type="Gene3D" id="3.40.50.1980">
    <property type="entry name" value="Nitrogenase molybdenum iron protein domain"/>
    <property type="match status" value="2"/>
</dbReference>
<dbReference type="InterPro" id="IPR022695">
    <property type="entry name" value="Histidinol_DH_monofunct"/>
</dbReference>
<reference evidence="11 12" key="1">
    <citation type="submission" date="2017-02" db="EMBL/GenBank/DDBJ databases">
        <authorList>
            <person name="Peterson S.W."/>
        </authorList>
    </citation>
    <scope>NUCLEOTIDE SEQUENCE [LARGE SCALE GENOMIC DNA]</scope>
    <source>
        <strain evidence="11 12">DSM 16080</strain>
    </source>
</reference>
<organism evidence="11 12">
    <name type="scientific">Paucidesulfovibrio gracilis DSM 16080</name>
    <dbReference type="NCBI Taxonomy" id="1121449"/>
    <lineage>
        <taxon>Bacteria</taxon>
        <taxon>Pseudomonadati</taxon>
        <taxon>Thermodesulfobacteriota</taxon>
        <taxon>Desulfovibrionia</taxon>
        <taxon>Desulfovibrionales</taxon>
        <taxon>Desulfovibrionaceae</taxon>
        <taxon>Paucidesulfovibrio</taxon>
    </lineage>
</organism>
<comment type="function">
    <text evidence="5">Catalyzes the sequential NAD-dependent oxidations of L-histidinol to L-histidinaldehyde and then to L-histidine.</text>
</comment>
<feature type="binding site" evidence="5 8">
    <location>
        <position position="242"/>
    </location>
    <ligand>
        <name>substrate</name>
    </ligand>
</feature>
<dbReference type="GO" id="GO:0005829">
    <property type="term" value="C:cytosol"/>
    <property type="evidence" value="ECO:0007669"/>
    <property type="project" value="TreeGrafter"/>
</dbReference>
<feature type="binding site" evidence="5 8">
    <location>
        <position position="267"/>
    </location>
    <ligand>
        <name>substrate</name>
    </ligand>
</feature>
<dbReference type="RefSeq" id="WP_078716618.1">
    <property type="nucleotide sequence ID" value="NZ_FUYC01000003.1"/>
</dbReference>
<dbReference type="NCBIfam" id="TIGR00069">
    <property type="entry name" value="hisD"/>
    <property type="match status" value="1"/>
</dbReference>
<evidence type="ECO:0000313" key="12">
    <source>
        <dbReference type="Proteomes" id="UP000190027"/>
    </source>
</evidence>
<name>A0A1T4WMF3_9BACT</name>